<dbReference type="Proteomes" id="UP000001542">
    <property type="component" value="Unassembled WGS sequence"/>
</dbReference>
<dbReference type="GO" id="GO:0008017">
    <property type="term" value="F:microtubule binding"/>
    <property type="evidence" value="ECO:0000318"/>
    <property type="project" value="GO_Central"/>
</dbReference>
<feature type="domain" description="CLASP N-terminal" evidence="1">
    <location>
        <begin position="53"/>
        <end position="244"/>
    </location>
</feature>
<dbReference type="InterPro" id="IPR011989">
    <property type="entry name" value="ARM-like"/>
</dbReference>
<dbReference type="AlphaFoldDB" id="A2DSF4"/>
<dbReference type="VEuPathDB" id="TrichDB:TVAG_067380"/>
<dbReference type="SUPFAM" id="SSF48371">
    <property type="entry name" value="ARM repeat"/>
    <property type="match status" value="1"/>
</dbReference>
<dbReference type="GO" id="GO:0000226">
    <property type="term" value="P:microtubule cytoskeleton organization"/>
    <property type="evidence" value="ECO:0000318"/>
    <property type="project" value="GO_Central"/>
</dbReference>
<dbReference type="InParanoid" id="A2DSF4"/>
<dbReference type="Pfam" id="PF12348">
    <property type="entry name" value="CLASP_N"/>
    <property type="match status" value="1"/>
</dbReference>
<proteinExistence type="predicted"/>
<dbReference type="SMR" id="A2DSF4"/>
<gene>
    <name evidence="2" type="ORF">TVAG_067380</name>
</gene>
<name>A2DSF4_TRIV3</name>
<dbReference type="KEGG" id="tva:4774744"/>
<evidence type="ECO:0000259" key="1">
    <source>
        <dbReference type="Pfam" id="PF12348"/>
    </source>
</evidence>
<accession>A2DSF4</accession>
<keyword evidence="3" id="KW-1185">Reference proteome</keyword>
<dbReference type="VEuPathDB" id="TrichDB:TVAGG3_0079940"/>
<dbReference type="OrthoDB" id="46159at2759"/>
<protein>
    <recommendedName>
        <fullName evidence="1">CLASP N-terminal domain-containing protein</fullName>
    </recommendedName>
</protein>
<dbReference type="InterPro" id="IPR016024">
    <property type="entry name" value="ARM-type_fold"/>
</dbReference>
<evidence type="ECO:0000313" key="2">
    <source>
        <dbReference type="EMBL" id="EAY16733.1"/>
    </source>
</evidence>
<dbReference type="GO" id="GO:0005881">
    <property type="term" value="C:cytoplasmic microtubule"/>
    <property type="evidence" value="ECO:0000318"/>
    <property type="project" value="GO_Central"/>
</dbReference>
<dbReference type="PANTHER" id="PTHR21567:SF9">
    <property type="entry name" value="CLIP-ASSOCIATING PROTEIN"/>
    <property type="match status" value="1"/>
</dbReference>
<dbReference type="GO" id="GO:0005819">
    <property type="term" value="C:spindle"/>
    <property type="evidence" value="ECO:0007669"/>
    <property type="project" value="UniProtKB-ARBA"/>
</dbReference>
<dbReference type="PANTHER" id="PTHR21567">
    <property type="entry name" value="CLASP"/>
    <property type="match status" value="1"/>
</dbReference>
<dbReference type="STRING" id="5722.A2DSF4"/>
<sequence>MSGNAQELSLSSSQIFRRGISSQEINIGLSQQFLNPAESINPIEISNEKQANKEITSIISKFKENLDWSDQLQLIQQTMSIVKGGAYKYQGFVDEISGLLTMLKFGVNNLRSTLVKNSCLCIAFLAQSLKEKFDSITEPIISALIVPTMHGTSVIAKSCRFAIREIVNNVYTKRTLLSILNYTNSKSSEHRNIVADSLKDIAFSWPRNIILSNIKQIEHSVKTLTNDATKDTRVFAKSALEIFENNQYIQATTEVKNSRKFQEDKTEVIQFTRLEPPIRPKFSSPQKNLKQKETEIEDKTTVSIDLSKKTLSKSRIRQTSDDSINKSFTLTQDEINDLAKVNKLSKNITSIKDNATFIIETLLNYINSNEIDEIILSITLIEKVLGIIYIQFEKYLSQLIPCILEKSDHISYQISKSASNIMNTIPSLYNCDDLIKIAADQRVSKALLLFISQIMRKDAKINADYDTISKLINIMCQLFEKFNETKTILIITSILTEIQSKYPQEFSKYVETADEKNIKALNTLKITQTVKISTENNSTLTTKFSQHFREQIAKRQSLETSNYAPAPTRSSFKKSNVDKTQQETKTVQIIKNPSTDLIISKIKETEDKREHLTSLADAIKEENTYSLDLMKLLISLKRTEFYKETEICFDSILNSCDNFLVVNDCLSQFFLTPDVVHIDSLYYLLYKTTKTLVDDKPTLLLKQLSDFSVSDDPEMRMMSVKCIAALQKNIECDSSFISSQIGPVQARLVQYYFNKF</sequence>
<reference evidence="2" key="1">
    <citation type="submission" date="2006-10" db="EMBL/GenBank/DDBJ databases">
        <authorList>
            <person name="Amadeo P."/>
            <person name="Zhao Q."/>
            <person name="Wortman J."/>
            <person name="Fraser-Liggett C."/>
            <person name="Carlton J."/>
        </authorList>
    </citation>
    <scope>NUCLEOTIDE SEQUENCE</scope>
    <source>
        <strain evidence="2">G3</strain>
    </source>
</reference>
<dbReference type="InterPro" id="IPR024395">
    <property type="entry name" value="CLASP_N_dom"/>
</dbReference>
<dbReference type="GO" id="GO:0000278">
    <property type="term" value="P:mitotic cell cycle"/>
    <property type="evidence" value="ECO:0007669"/>
    <property type="project" value="UniProtKB-ARBA"/>
</dbReference>
<organism evidence="2 3">
    <name type="scientific">Trichomonas vaginalis (strain ATCC PRA-98 / G3)</name>
    <dbReference type="NCBI Taxonomy" id="412133"/>
    <lineage>
        <taxon>Eukaryota</taxon>
        <taxon>Metamonada</taxon>
        <taxon>Parabasalia</taxon>
        <taxon>Trichomonadida</taxon>
        <taxon>Trichomonadidae</taxon>
        <taxon>Trichomonas</taxon>
    </lineage>
</organism>
<dbReference type="RefSeq" id="XP_001328956.1">
    <property type="nucleotide sequence ID" value="XM_001328921.1"/>
</dbReference>
<dbReference type="EMBL" id="DS113239">
    <property type="protein sequence ID" value="EAY16733.1"/>
    <property type="molecule type" value="Genomic_DNA"/>
</dbReference>
<dbReference type="Gene3D" id="1.25.10.10">
    <property type="entry name" value="Leucine-rich Repeat Variant"/>
    <property type="match status" value="1"/>
</dbReference>
<reference evidence="2" key="2">
    <citation type="journal article" date="2007" name="Science">
        <title>Draft genome sequence of the sexually transmitted pathogen Trichomonas vaginalis.</title>
        <authorList>
            <person name="Carlton J.M."/>
            <person name="Hirt R.P."/>
            <person name="Silva J.C."/>
            <person name="Delcher A.L."/>
            <person name="Schatz M."/>
            <person name="Zhao Q."/>
            <person name="Wortman J.R."/>
            <person name="Bidwell S.L."/>
            <person name="Alsmark U.C.M."/>
            <person name="Besteiro S."/>
            <person name="Sicheritz-Ponten T."/>
            <person name="Noel C.J."/>
            <person name="Dacks J.B."/>
            <person name="Foster P.G."/>
            <person name="Simillion C."/>
            <person name="Van de Peer Y."/>
            <person name="Miranda-Saavedra D."/>
            <person name="Barton G.J."/>
            <person name="Westrop G.D."/>
            <person name="Mueller S."/>
            <person name="Dessi D."/>
            <person name="Fiori P.L."/>
            <person name="Ren Q."/>
            <person name="Paulsen I."/>
            <person name="Zhang H."/>
            <person name="Bastida-Corcuera F.D."/>
            <person name="Simoes-Barbosa A."/>
            <person name="Brown M.T."/>
            <person name="Hayes R.D."/>
            <person name="Mukherjee M."/>
            <person name="Okumura C.Y."/>
            <person name="Schneider R."/>
            <person name="Smith A.J."/>
            <person name="Vanacova S."/>
            <person name="Villalvazo M."/>
            <person name="Haas B.J."/>
            <person name="Pertea M."/>
            <person name="Feldblyum T.V."/>
            <person name="Utterback T.R."/>
            <person name="Shu C.L."/>
            <person name="Osoegawa K."/>
            <person name="de Jong P.J."/>
            <person name="Hrdy I."/>
            <person name="Horvathova L."/>
            <person name="Zubacova Z."/>
            <person name="Dolezal P."/>
            <person name="Malik S.B."/>
            <person name="Logsdon J.M. Jr."/>
            <person name="Henze K."/>
            <person name="Gupta A."/>
            <person name="Wang C.C."/>
            <person name="Dunne R.L."/>
            <person name="Upcroft J.A."/>
            <person name="Upcroft P."/>
            <person name="White O."/>
            <person name="Salzberg S.L."/>
            <person name="Tang P."/>
            <person name="Chiu C.-H."/>
            <person name="Lee Y.-S."/>
            <person name="Embley T.M."/>
            <person name="Coombs G.H."/>
            <person name="Mottram J.C."/>
            <person name="Tachezy J."/>
            <person name="Fraser-Liggett C.M."/>
            <person name="Johnson P.J."/>
        </authorList>
    </citation>
    <scope>NUCLEOTIDE SEQUENCE [LARGE SCALE GENOMIC DNA]</scope>
    <source>
        <strain evidence="2">G3</strain>
    </source>
</reference>
<evidence type="ECO:0000313" key="3">
    <source>
        <dbReference type="Proteomes" id="UP000001542"/>
    </source>
</evidence>